<dbReference type="AlphaFoldDB" id="A0A0V0QFL6"/>
<evidence type="ECO:0000256" key="1">
    <source>
        <dbReference type="SAM" id="MobiDB-lite"/>
    </source>
</evidence>
<proteinExistence type="predicted"/>
<reference evidence="2 3" key="1">
    <citation type="journal article" date="2015" name="Sci. Rep.">
        <title>Genome of the facultative scuticociliatosis pathogen Pseudocohnilembus persalinus provides insight into its virulence through horizontal gene transfer.</title>
        <authorList>
            <person name="Xiong J."/>
            <person name="Wang G."/>
            <person name="Cheng J."/>
            <person name="Tian M."/>
            <person name="Pan X."/>
            <person name="Warren A."/>
            <person name="Jiang C."/>
            <person name="Yuan D."/>
            <person name="Miao W."/>
        </authorList>
    </citation>
    <scope>NUCLEOTIDE SEQUENCE [LARGE SCALE GENOMIC DNA]</scope>
    <source>
        <strain evidence="2">36N120E</strain>
    </source>
</reference>
<name>A0A0V0QFL6_PSEPJ</name>
<dbReference type="Proteomes" id="UP000054937">
    <property type="component" value="Unassembled WGS sequence"/>
</dbReference>
<keyword evidence="3" id="KW-1185">Reference proteome</keyword>
<dbReference type="InParanoid" id="A0A0V0QFL6"/>
<organism evidence="2 3">
    <name type="scientific">Pseudocohnilembus persalinus</name>
    <name type="common">Ciliate</name>
    <dbReference type="NCBI Taxonomy" id="266149"/>
    <lineage>
        <taxon>Eukaryota</taxon>
        <taxon>Sar</taxon>
        <taxon>Alveolata</taxon>
        <taxon>Ciliophora</taxon>
        <taxon>Intramacronucleata</taxon>
        <taxon>Oligohymenophorea</taxon>
        <taxon>Scuticociliatia</taxon>
        <taxon>Philasterida</taxon>
        <taxon>Pseudocohnilembidae</taxon>
        <taxon>Pseudocohnilembus</taxon>
    </lineage>
</organism>
<sequence>MESSSKRASSSPQKNYSNCSSPCAFNFLPSPFNRIEKWLDQKGIQWLESGADLNMKMGFHNQKKKKASEVLSNFKLAVLCYSQNGSNNEIDTTSYGDKQDIQSCQFLGNIGKQNIFSYNAQSTNQKELSKSQHFFFGDTENHNQEFQDYETKLTIQNLSNKNKPSLLERRMAKNRMKFCQENNQNINNNNNLQNAQNSDLSKSQHLYKLNQENNQQQNQLKISSMQNIGTVNKISRFGKNSSNQANQGSSPLNPCSISSSNKYEISDIIINNNQESNNNSCQVSINLNNDSINQNSESEIDQIDLEYQSDDKLFDRQKNKNQLKILQGNNQNKIGNLFLETQGRNNYKSAQKNQGYSLKSMKIRKSTFDQSEKSSTPKMYLHQKQQKYPYFDRMNQNILNDVEEQFDENCSPIQDQKRKRRVFKFNDIPDDKLISQNGKSLLKEPTGYGLKLFSINNQPKNQNLLNLKNDDKNQEDIQQQEKNNVNNLNMSPIKQVNSNVKSFRPRSISNVQGEKINDTIIEFYQYLQSLQQNSSVQKIQKIPQIQQLKKQVKNQDQDIQIQNEQDKQQYESPQKNCNGNSKYFSFTPQKSQNPNQDNSKQLIAQALNKDNLINFNLNQLTIDNNKIDLIKNLPVWDSDNFDNQNKKETVKQQMTKIPKRIDFKQLHKQFSLDIENINKNDQFDCNKNQKINEPQQLQEISEKIQELSQEAGQKISQLNFQILEQNSNQKYVDKNQKNGKIEIFNQNNKQPQINYNNHSLSQGSTLDEIDKSLINCFNINQKQTCQNINETKLQNL</sequence>
<dbReference type="EMBL" id="LDAU01000180">
    <property type="protein sequence ID" value="KRX00998.1"/>
    <property type="molecule type" value="Genomic_DNA"/>
</dbReference>
<evidence type="ECO:0000313" key="3">
    <source>
        <dbReference type="Proteomes" id="UP000054937"/>
    </source>
</evidence>
<evidence type="ECO:0000313" key="2">
    <source>
        <dbReference type="EMBL" id="KRX00998.1"/>
    </source>
</evidence>
<feature type="region of interest" description="Disordered" evidence="1">
    <location>
        <begin position="564"/>
        <end position="597"/>
    </location>
</feature>
<gene>
    <name evidence="2" type="ORF">PPERSA_09604</name>
</gene>
<feature type="compositionally biased region" description="Polar residues" evidence="1">
    <location>
        <begin position="236"/>
        <end position="248"/>
    </location>
</feature>
<feature type="compositionally biased region" description="Polar residues" evidence="1">
    <location>
        <begin position="570"/>
        <end position="597"/>
    </location>
</feature>
<comment type="caution">
    <text evidence="2">The sequence shown here is derived from an EMBL/GenBank/DDBJ whole genome shotgun (WGS) entry which is preliminary data.</text>
</comment>
<protein>
    <submittedName>
        <fullName evidence="2">Uncharacterized protein</fullName>
    </submittedName>
</protein>
<feature type="region of interest" description="Disordered" evidence="1">
    <location>
        <begin position="236"/>
        <end position="256"/>
    </location>
</feature>
<accession>A0A0V0QFL6</accession>